<protein>
    <submittedName>
        <fullName evidence="3">NADP-dependent oxidoreductase</fullName>
    </submittedName>
</protein>
<dbReference type="PANTHER" id="PTHR11695:SF294">
    <property type="entry name" value="RETICULON-4-INTERACTING PROTEIN 1, MITOCHONDRIAL"/>
    <property type="match status" value="1"/>
</dbReference>
<keyword evidence="1" id="KW-0560">Oxidoreductase</keyword>
<accession>A0A3E1NEQ3</accession>
<reference evidence="3 4" key="1">
    <citation type="submission" date="2018-08" db="EMBL/GenBank/DDBJ databases">
        <title>Chitinophagaceae sp. K23C18032701, a novel bacterium isolated from forest soil.</title>
        <authorList>
            <person name="Wang C."/>
        </authorList>
    </citation>
    <scope>NUCLEOTIDE SEQUENCE [LARGE SCALE GENOMIC DNA]</scope>
    <source>
        <strain evidence="3 4">K23C18032701</strain>
    </source>
</reference>
<dbReference type="Pfam" id="PF13602">
    <property type="entry name" value="ADH_zinc_N_2"/>
    <property type="match status" value="1"/>
</dbReference>
<sequence length="310" mass="32681">MKAILLHAAGGPEQVVFEETPDPVLLPGDALVRVLASGTTRNELDWEPTYTDQKGNSRLPSIPGHELCGVVEKLSPGVNGVAVGDEVYALTSFFRNGTAAEYIAVEAGVLAPKPKTLDAVEAASVPLSALTAWQALFDHGNLAAGQKVLIHGAAGGVGLFAVQLARWKGAHVIATASSSSTTLVKSLGAHEVIDYKTQRFEALVKDADLVLDTIGGGTRQQSWKVLKRGGILVSVAGEPIEQPDALPGVKGVFFIVTAQRLQLIEIGKLIDQGIVKPVIATVVPIEQARQAFELGYQPGKQGKIVLHVQD</sequence>
<dbReference type="AlphaFoldDB" id="A0A3E1NEQ3"/>
<dbReference type="InterPro" id="IPR050700">
    <property type="entry name" value="YIM1/Zinc_Alcohol_DH_Fams"/>
</dbReference>
<dbReference type="InterPro" id="IPR002364">
    <property type="entry name" value="Quin_OxRdtase/zeta-crystal_CS"/>
</dbReference>
<evidence type="ECO:0000259" key="2">
    <source>
        <dbReference type="SMART" id="SM00829"/>
    </source>
</evidence>
<feature type="domain" description="Enoyl reductase (ER)" evidence="2">
    <location>
        <begin position="10"/>
        <end position="306"/>
    </location>
</feature>
<proteinExistence type="predicted"/>
<dbReference type="RefSeq" id="WP_116849153.1">
    <property type="nucleotide sequence ID" value="NZ_QTJU01000010.1"/>
</dbReference>
<dbReference type="PROSITE" id="PS01162">
    <property type="entry name" value="QOR_ZETA_CRYSTAL"/>
    <property type="match status" value="1"/>
</dbReference>
<dbReference type="SUPFAM" id="SSF50129">
    <property type="entry name" value="GroES-like"/>
    <property type="match status" value="1"/>
</dbReference>
<organism evidence="3 4">
    <name type="scientific">Deminuibacter soli</name>
    <dbReference type="NCBI Taxonomy" id="2291815"/>
    <lineage>
        <taxon>Bacteria</taxon>
        <taxon>Pseudomonadati</taxon>
        <taxon>Bacteroidota</taxon>
        <taxon>Chitinophagia</taxon>
        <taxon>Chitinophagales</taxon>
        <taxon>Chitinophagaceae</taxon>
        <taxon>Deminuibacter</taxon>
    </lineage>
</organism>
<dbReference type="SMART" id="SM00829">
    <property type="entry name" value="PKS_ER"/>
    <property type="match status" value="1"/>
</dbReference>
<dbReference type="InterPro" id="IPR020843">
    <property type="entry name" value="ER"/>
</dbReference>
<name>A0A3E1NEQ3_9BACT</name>
<dbReference type="Gene3D" id="3.40.50.720">
    <property type="entry name" value="NAD(P)-binding Rossmann-like Domain"/>
    <property type="match status" value="1"/>
</dbReference>
<dbReference type="GO" id="GO:0008270">
    <property type="term" value="F:zinc ion binding"/>
    <property type="evidence" value="ECO:0007669"/>
    <property type="project" value="InterPro"/>
</dbReference>
<comment type="caution">
    <text evidence="3">The sequence shown here is derived from an EMBL/GenBank/DDBJ whole genome shotgun (WGS) entry which is preliminary data.</text>
</comment>
<evidence type="ECO:0000256" key="1">
    <source>
        <dbReference type="ARBA" id="ARBA00023002"/>
    </source>
</evidence>
<dbReference type="InterPro" id="IPR011032">
    <property type="entry name" value="GroES-like_sf"/>
</dbReference>
<evidence type="ECO:0000313" key="4">
    <source>
        <dbReference type="Proteomes" id="UP000261284"/>
    </source>
</evidence>
<evidence type="ECO:0000313" key="3">
    <source>
        <dbReference type="EMBL" id="RFM26281.1"/>
    </source>
</evidence>
<dbReference type="OrthoDB" id="634508at2"/>
<dbReference type="Proteomes" id="UP000261284">
    <property type="component" value="Unassembled WGS sequence"/>
</dbReference>
<dbReference type="Pfam" id="PF08240">
    <property type="entry name" value="ADH_N"/>
    <property type="match status" value="1"/>
</dbReference>
<dbReference type="SUPFAM" id="SSF51735">
    <property type="entry name" value="NAD(P)-binding Rossmann-fold domains"/>
    <property type="match status" value="1"/>
</dbReference>
<dbReference type="Gene3D" id="3.90.180.10">
    <property type="entry name" value="Medium-chain alcohol dehydrogenases, catalytic domain"/>
    <property type="match status" value="1"/>
</dbReference>
<dbReference type="GO" id="GO:0016491">
    <property type="term" value="F:oxidoreductase activity"/>
    <property type="evidence" value="ECO:0007669"/>
    <property type="project" value="UniProtKB-KW"/>
</dbReference>
<keyword evidence="4" id="KW-1185">Reference proteome</keyword>
<dbReference type="CDD" id="cd05289">
    <property type="entry name" value="MDR_like_2"/>
    <property type="match status" value="1"/>
</dbReference>
<dbReference type="InterPro" id="IPR013154">
    <property type="entry name" value="ADH-like_N"/>
</dbReference>
<gene>
    <name evidence="3" type="ORF">DXN05_20445</name>
</gene>
<dbReference type="EMBL" id="QTJU01000010">
    <property type="protein sequence ID" value="RFM26281.1"/>
    <property type="molecule type" value="Genomic_DNA"/>
</dbReference>
<dbReference type="PANTHER" id="PTHR11695">
    <property type="entry name" value="ALCOHOL DEHYDROGENASE RELATED"/>
    <property type="match status" value="1"/>
</dbReference>
<dbReference type="InterPro" id="IPR036291">
    <property type="entry name" value="NAD(P)-bd_dom_sf"/>
</dbReference>